<dbReference type="AlphaFoldDB" id="A0A6N2U236"/>
<evidence type="ECO:0000256" key="2">
    <source>
        <dbReference type="ARBA" id="ARBA00004745"/>
    </source>
</evidence>
<keyword evidence="4 10" id="KW-0808">Transferase</keyword>
<feature type="domain" description="DhaL" evidence="9">
    <location>
        <begin position="4"/>
        <end position="195"/>
    </location>
</feature>
<dbReference type="GO" id="GO:0019563">
    <property type="term" value="P:glycerol catabolic process"/>
    <property type="evidence" value="ECO:0007669"/>
    <property type="project" value="TreeGrafter"/>
</dbReference>
<dbReference type="SMART" id="SM01120">
    <property type="entry name" value="Dak2"/>
    <property type="match status" value="1"/>
</dbReference>
<keyword evidence="5 10" id="KW-0418">Kinase</keyword>
<comment type="subunit">
    <text evidence="7">Homodimer. The dihydroxyacetone kinase complex is composed of a homodimer of DhaM, a homodimer of DhaK and the subunit DhaL.</text>
</comment>
<dbReference type="InterPro" id="IPR012737">
    <property type="entry name" value="DhaK_L_YcgS"/>
</dbReference>
<evidence type="ECO:0000256" key="7">
    <source>
        <dbReference type="ARBA" id="ARBA00046577"/>
    </source>
</evidence>
<evidence type="ECO:0000256" key="4">
    <source>
        <dbReference type="ARBA" id="ARBA00022679"/>
    </source>
</evidence>
<evidence type="ECO:0000256" key="6">
    <source>
        <dbReference type="ARBA" id="ARBA00022798"/>
    </source>
</evidence>
<dbReference type="GO" id="GO:0047324">
    <property type="term" value="F:phosphoenolpyruvate-glycerone phosphotransferase activity"/>
    <property type="evidence" value="ECO:0007669"/>
    <property type="project" value="UniProtKB-EC"/>
</dbReference>
<dbReference type="Pfam" id="PF02734">
    <property type="entry name" value="Dak2"/>
    <property type="match status" value="1"/>
</dbReference>
<dbReference type="PROSITE" id="PS51480">
    <property type="entry name" value="DHAL"/>
    <property type="match status" value="1"/>
</dbReference>
<dbReference type="SUPFAM" id="SSF101473">
    <property type="entry name" value="DhaL-like"/>
    <property type="match status" value="1"/>
</dbReference>
<protein>
    <recommendedName>
        <fullName evidence="3">phosphoenolpyruvate--glycerone phosphotransferase</fullName>
        <ecNumber evidence="3">2.7.1.121</ecNumber>
    </recommendedName>
</protein>
<dbReference type="InterPro" id="IPR004007">
    <property type="entry name" value="DhaL_dom"/>
</dbReference>
<organism evidence="10">
    <name type="scientific">Anaerococcus vaginalis</name>
    <dbReference type="NCBI Taxonomy" id="33037"/>
    <lineage>
        <taxon>Bacteria</taxon>
        <taxon>Bacillati</taxon>
        <taxon>Bacillota</taxon>
        <taxon>Tissierellia</taxon>
        <taxon>Tissierellales</taxon>
        <taxon>Peptoniphilaceae</taxon>
        <taxon>Anaerococcus</taxon>
    </lineage>
</organism>
<dbReference type="EMBL" id="CACRSW010000029">
    <property type="protein sequence ID" value="VYT12235.1"/>
    <property type="molecule type" value="Genomic_DNA"/>
</dbReference>
<dbReference type="RefSeq" id="WP_070736680.1">
    <property type="nucleotide sequence ID" value="NZ_CACRSW010000029.1"/>
</dbReference>
<evidence type="ECO:0000313" key="10">
    <source>
        <dbReference type="EMBL" id="VYT12235.1"/>
    </source>
</evidence>
<dbReference type="GO" id="GO:0005829">
    <property type="term" value="C:cytosol"/>
    <property type="evidence" value="ECO:0007669"/>
    <property type="project" value="TreeGrafter"/>
</dbReference>
<evidence type="ECO:0000256" key="1">
    <source>
        <dbReference type="ARBA" id="ARBA00001113"/>
    </source>
</evidence>
<dbReference type="Gene3D" id="1.25.40.340">
    <property type="match status" value="1"/>
</dbReference>
<evidence type="ECO:0000256" key="8">
    <source>
        <dbReference type="ARBA" id="ARBA00055771"/>
    </source>
</evidence>
<dbReference type="NCBIfam" id="TIGR02365">
    <property type="entry name" value="dha_L_ycgS"/>
    <property type="match status" value="1"/>
</dbReference>
<proteinExistence type="predicted"/>
<dbReference type="PANTHER" id="PTHR28629:SF4">
    <property type="entry name" value="TRIOKINASE_FMN CYCLASE"/>
    <property type="match status" value="1"/>
</dbReference>
<evidence type="ECO:0000256" key="3">
    <source>
        <dbReference type="ARBA" id="ARBA00012095"/>
    </source>
</evidence>
<comment type="function">
    <text evidence="8">ADP-binding subunit of the dihydroxyacetone kinase, which is responsible for the phosphoenolpyruvate (PEP)-dependent phosphorylation of dihydroxyacetone. DhaL-ADP is converted to DhaL-ATP via a phosphoryl group transfer from DhaM and transmits it to dihydroxyacetone binds to DhaK.</text>
</comment>
<dbReference type="GO" id="GO:0004371">
    <property type="term" value="F:glycerone kinase activity"/>
    <property type="evidence" value="ECO:0007669"/>
    <property type="project" value="InterPro"/>
</dbReference>
<dbReference type="FunFam" id="1.25.40.340:FF:000002">
    <property type="entry name" value="Dihydroxyacetone kinase, L subunit"/>
    <property type="match status" value="1"/>
</dbReference>
<name>A0A6N2U236_9FIRM</name>
<reference evidence="10" key="1">
    <citation type="submission" date="2019-11" db="EMBL/GenBank/DDBJ databases">
        <authorList>
            <person name="Feng L."/>
        </authorList>
    </citation>
    <scope>NUCLEOTIDE SEQUENCE</scope>
    <source>
        <strain evidence="10">AvaginalisLFYP127</strain>
    </source>
</reference>
<sequence length="199" mass="21886">MDIEKVKSKVIALSNIIIENEEYLTDLDRAIGDGDHGFNMAKGFNKVKDAMNDDYKDLKTLFNKIAMTLISNVGGASGPLYGTFFMKFAQAFDGDIELDKNSFSKAFSDGVDGVIMRGKAQVGDKTMVDVLYPVAEALKNDSSFEEILKIAQEKMEKTKEIKARKGRAAYLGDRSIGHIDPGAYSSYLCIKSIVGDLND</sequence>
<evidence type="ECO:0000259" key="9">
    <source>
        <dbReference type="PROSITE" id="PS51480"/>
    </source>
</evidence>
<accession>A0A6N2U236</accession>
<dbReference type="PANTHER" id="PTHR28629">
    <property type="entry name" value="TRIOKINASE/FMN CYCLASE"/>
    <property type="match status" value="1"/>
</dbReference>
<keyword evidence="6" id="KW-0319">Glycerol metabolism</keyword>
<comment type="catalytic activity">
    <reaction evidence="1">
        <text>dihydroxyacetone + phosphoenolpyruvate = dihydroxyacetone phosphate + pyruvate</text>
        <dbReference type="Rhea" id="RHEA:18381"/>
        <dbReference type="ChEBI" id="CHEBI:15361"/>
        <dbReference type="ChEBI" id="CHEBI:16016"/>
        <dbReference type="ChEBI" id="CHEBI:57642"/>
        <dbReference type="ChEBI" id="CHEBI:58702"/>
        <dbReference type="EC" id="2.7.1.121"/>
    </reaction>
</comment>
<dbReference type="InterPro" id="IPR036117">
    <property type="entry name" value="DhaL_dom_sf"/>
</dbReference>
<comment type="pathway">
    <text evidence="2">Polyol metabolism; glycerol degradation.</text>
</comment>
<gene>
    <name evidence="10" type="primary">dhaL</name>
    <name evidence="10" type="ORF">AVLFYP127_00921</name>
</gene>
<dbReference type="EC" id="2.7.1.121" evidence="3"/>
<dbReference type="InterPro" id="IPR050861">
    <property type="entry name" value="Dihydroxyacetone_Kinase"/>
</dbReference>
<evidence type="ECO:0000256" key="5">
    <source>
        <dbReference type="ARBA" id="ARBA00022777"/>
    </source>
</evidence>